<dbReference type="PANTHER" id="PTHR42851:SF19">
    <property type="entry name" value="PWWP DOMAIN-CONTAINING PROTEIN 2-RELATED"/>
    <property type="match status" value="1"/>
</dbReference>
<comment type="caution">
    <text evidence="3">The sequence shown here is derived from an EMBL/GenBank/DDBJ whole genome shotgun (WGS) entry which is preliminary data.</text>
</comment>
<dbReference type="Gene3D" id="2.30.30.140">
    <property type="match status" value="1"/>
</dbReference>
<sequence>MKLDDIDLNSDAVPVEPNTEVYGSNFSESNDRVDISESRTLIEPSITQEDQMGGFSIDSEIGQARVSAVGVVPECCPVMGFSGTDGGLETKVGRVENGDVGGSDSQVGDLRQIGGKSNKISFVVDLSPRSSAYGKFESGNGNGNGDKGTKIEEFSGDADTPLLDSLVDNVACHNNNNNNNNISVVLNGNQAVVNEQDATDIDQRKYNNNIKTATLKELRTEKQGEYHVADLVWGKVRSHPWWPGQIFDPSAASAKARKYSKKDGHLIAYFGDQTFAWNDASRIKPFQMHFSQMEKQSSMEAFCRAVDCALDEVCRRVEFGLACSCSSEEEYAKIKTQVVLNAGIREESSRRDGSDDFSSAASFMPTTFVQYLKELAQAPSGATDRLEFLIARAQLLAFNRWKGYDQLPVLEVFDGLLENDASIPRSLEKEDSDEVIEDAVAGSEGEEQDPSIKIRSVIRHSTSRKRKHISGDGLIPSKKERSIVDLIPGSSLKLQNNDSKIEKNSGRKITSLSSGKKCQAVDSVSRDSMMRHQKSHFSPGSVSKMTSQPKELLEVGERISRVASLLADSTPILKSQDKTSQKAVAEYGGKLAKSLGTGKARKREKVISAQYPPPDEMLSELCLTARDPMKGYGFLMSMASFFSDFRKSICLENSSSWTGKESIGKVPGNKKRKKSSNLENCATFGFEGIEDSYWTDRVIQGNSEEQVLFETETPIEKAMPTLKQEAAVDIIPNFDNKQETTDGIIGLEAEKPTGQKDEECKVNFPTALILNFTNLESVPSVADLNKIFSRFGPLNESETEVLSKSKRAKVVFKRHSDADTAFSSAGKFSIFGPSLVSYSLKYSPPRKTSTPASKRNKKGTSMQGNGV</sequence>
<keyword evidence="4" id="KW-1185">Reference proteome</keyword>
<evidence type="ECO:0000313" key="3">
    <source>
        <dbReference type="EMBL" id="CAK9154577.1"/>
    </source>
</evidence>
<dbReference type="AlphaFoldDB" id="A0ABC8SCH6"/>
<dbReference type="CDD" id="cd05162">
    <property type="entry name" value="PWWP"/>
    <property type="match status" value="1"/>
</dbReference>
<dbReference type="Proteomes" id="UP001642360">
    <property type="component" value="Unassembled WGS sequence"/>
</dbReference>
<reference evidence="3 4" key="1">
    <citation type="submission" date="2024-02" db="EMBL/GenBank/DDBJ databases">
        <authorList>
            <person name="Vignale AGUSTIN F."/>
            <person name="Sosa J E."/>
            <person name="Modenutti C."/>
        </authorList>
    </citation>
    <scope>NUCLEOTIDE SEQUENCE [LARGE SCALE GENOMIC DNA]</scope>
</reference>
<organism evidence="3 4">
    <name type="scientific">Ilex paraguariensis</name>
    <name type="common">yerba mate</name>
    <dbReference type="NCBI Taxonomy" id="185542"/>
    <lineage>
        <taxon>Eukaryota</taxon>
        <taxon>Viridiplantae</taxon>
        <taxon>Streptophyta</taxon>
        <taxon>Embryophyta</taxon>
        <taxon>Tracheophyta</taxon>
        <taxon>Spermatophyta</taxon>
        <taxon>Magnoliopsida</taxon>
        <taxon>eudicotyledons</taxon>
        <taxon>Gunneridae</taxon>
        <taxon>Pentapetalae</taxon>
        <taxon>asterids</taxon>
        <taxon>campanulids</taxon>
        <taxon>Aquifoliales</taxon>
        <taxon>Aquifoliaceae</taxon>
        <taxon>Ilex</taxon>
    </lineage>
</organism>
<dbReference type="InterPro" id="IPR000313">
    <property type="entry name" value="PWWP_dom"/>
</dbReference>
<dbReference type="Pfam" id="PF00855">
    <property type="entry name" value="PWWP"/>
    <property type="match status" value="1"/>
</dbReference>
<gene>
    <name evidence="3" type="ORF">ILEXP_LOCUS22911</name>
</gene>
<evidence type="ECO:0000313" key="4">
    <source>
        <dbReference type="Proteomes" id="UP001642360"/>
    </source>
</evidence>
<feature type="region of interest" description="Disordered" evidence="1">
    <location>
        <begin position="526"/>
        <end position="547"/>
    </location>
</feature>
<feature type="compositionally biased region" description="Polar residues" evidence="1">
    <location>
        <begin position="536"/>
        <end position="547"/>
    </location>
</feature>
<name>A0ABC8SCH6_9AQUA</name>
<feature type="domain" description="PWWP" evidence="2">
    <location>
        <begin position="228"/>
        <end position="289"/>
    </location>
</feature>
<dbReference type="InterPro" id="IPR053063">
    <property type="entry name" value="PWWP_domain_containing_PDP"/>
</dbReference>
<dbReference type="PANTHER" id="PTHR42851">
    <property type="entry name" value="ALDOLASE-RELATED"/>
    <property type="match status" value="1"/>
</dbReference>
<feature type="compositionally biased region" description="Polar residues" evidence="1">
    <location>
        <begin position="846"/>
        <end position="867"/>
    </location>
</feature>
<dbReference type="SUPFAM" id="SSF63748">
    <property type="entry name" value="Tudor/PWWP/MBT"/>
    <property type="match status" value="1"/>
</dbReference>
<protein>
    <recommendedName>
        <fullName evidence="2">PWWP domain-containing protein</fullName>
    </recommendedName>
</protein>
<feature type="region of interest" description="Disordered" evidence="1">
    <location>
        <begin position="842"/>
        <end position="867"/>
    </location>
</feature>
<dbReference type="PROSITE" id="PS50812">
    <property type="entry name" value="PWWP"/>
    <property type="match status" value="1"/>
</dbReference>
<evidence type="ECO:0000259" key="2">
    <source>
        <dbReference type="PROSITE" id="PS50812"/>
    </source>
</evidence>
<dbReference type="SMART" id="SM00293">
    <property type="entry name" value="PWWP"/>
    <property type="match status" value="1"/>
</dbReference>
<evidence type="ECO:0000256" key="1">
    <source>
        <dbReference type="SAM" id="MobiDB-lite"/>
    </source>
</evidence>
<dbReference type="EMBL" id="CAUOFW020002547">
    <property type="protein sequence ID" value="CAK9154577.1"/>
    <property type="molecule type" value="Genomic_DNA"/>
</dbReference>
<proteinExistence type="predicted"/>
<accession>A0ABC8SCH6</accession>